<dbReference type="Pfam" id="PF14529">
    <property type="entry name" value="Exo_endo_phos_2"/>
    <property type="match status" value="1"/>
</dbReference>
<feature type="domain" description="Endonuclease/exonuclease/phosphatase" evidence="1">
    <location>
        <begin position="37"/>
        <end position="123"/>
    </location>
</feature>
<keyword evidence="2" id="KW-0808">Transferase</keyword>
<dbReference type="OMA" id="CNISAVY"/>
<organism evidence="3">
    <name type="scientific">Camponotus floridanus</name>
    <name type="common">Florida carpenter ant</name>
    <dbReference type="NCBI Taxonomy" id="104421"/>
    <lineage>
        <taxon>Eukaryota</taxon>
        <taxon>Metazoa</taxon>
        <taxon>Ecdysozoa</taxon>
        <taxon>Arthropoda</taxon>
        <taxon>Hexapoda</taxon>
        <taxon>Insecta</taxon>
        <taxon>Pterygota</taxon>
        <taxon>Neoptera</taxon>
        <taxon>Endopterygota</taxon>
        <taxon>Hymenoptera</taxon>
        <taxon>Apocrita</taxon>
        <taxon>Aculeata</taxon>
        <taxon>Formicoidea</taxon>
        <taxon>Formicidae</taxon>
        <taxon>Formicinae</taxon>
        <taxon>Camponotus</taxon>
    </lineage>
</organism>
<reference evidence="2 3" key="1">
    <citation type="journal article" date="2010" name="Science">
        <title>Genomic comparison of the ants Camponotus floridanus and Harpegnathos saltator.</title>
        <authorList>
            <person name="Bonasio R."/>
            <person name="Zhang G."/>
            <person name="Ye C."/>
            <person name="Mutti N.S."/>
            <person name="Fang X."/>
            <person name="Qin N."/>
            <person name="Donahue G."/>
            <person name="Yang P."/>
            <person name="Li Q."/>
            <person name="Li C."/>
            <person name="Zhang P."/>
            <person name="Huang Z."/>
            <person name="Berger S.L."/>
            <person name="Reinberg D."/>
            <person name="Wang J."/>
            <person name="Liebig J."/>
        </authorList>
    </citation>
    <scope>NUCLEOTIDE SEQUENCE [LARGE SCALE GENOMIC DNA]</scope>
    <source>
        <strain evidence="3">C129</strain>
    </source>
</reference>
<accession>E2ANJ0</accession>
<evidence type="ECO:0000313" key="2">
    <source>
        <dbReference type="EMBL" id="EFN64984.1"/>
    </source>
</evidence>
<sequence>SAVIIKENIKHHEEINFSSEIIQATTIRIYIKKLQCNISAVYSSPRHNIMVEDYIEFLQSLGNRFVAGGDFNSKHTCWGSRLTTTKRRRLLEAVQTLSCNVLLEGTPTYWPSDRNKRPDVIDMFI</sequence>
<dbReference type="InterPro" id="IPR036691">
    <property type="entry name" value="Endo/exonu/phosph_ase_sf"/>
</dbReference>
<feature type="non-terminal residue" evidence="2">
    <location>
        <position position="125"/>
    </location>
</feature>
<evidence type="ECO:0000259" key="1">
    <source>
        <dbReference type="Pfam" id="PF14529"/>
    </source>
</evidence>
<dbReference type="EMBL" id="GL441244">
    <property type="protein sequence ID" value="EFN64984.1"/>
    <property type="molecule type" value="Genomic_DNA"/>
</dbReference>
<dbReference type="SUPFAM" id="SSF56219">
    <property type="entry name" value="DNase I-like"/>
    <property type="match status" value="1"/>
</dbReference>
<keyword evidence="3" id="KW-1185">Reference proteome</keyword>
<dbReference type="Proteomes" id="UP000000311">
    <property type="component" value="Unassembled WGS sequence"/>
</dbReference>
<name>E2ANJ0_CAMFO</name>
<gene>
    <name evidence="2" type="ORF">EAG_08521</name>
</gene>
<proteinExistence type="predicted"/>
<dbReference type="STRING" id="104421.E2ANJ0"/>
<dbReference type="AlphaFoldDB" id="E2ANJ0"/>
<dbReference type="InParanoid" id="E2ANJ0"/>
<dbReference type="GO" id="GO:0003964">
    <property type="term" value="F:RNA-directed DNA polymerase activity"/>
    <property type="evidence" value="ECO:0007669"/>
    <property type="project" value="UniProtKB-KW"/>
</dbReference>
<keyword evidence="2" id="KW-0548">Nucleotidyltransferase</keyword>
<dbReference type="InterPro" id="IPR005135">
    <property type="entry name" value="Endo/exonuclease/phosphatase"/>
</dbReference>
<keyword evidence="2" id="KW-0695">RNA-directed DNA polymerase</keyword>
<evidence type="ECO:0000313" key="3">
    <source>
        <dbReference type="Proteomes" id="UP000000311"/>
    </source>
</evidence>
<protein>
    <submittedName>
        <fullName evidence="2">RNA-directed DNA polymerase from mobile element jockey</fullName>
    </submittedName>
</protein>
<dbReference type="Gene3D" id="3.60.10.10">
    <property type="entry name" value="Endonuclease/exonuclease/phosphatase"/>
    <property type="match status" value="1"/>
</dbReference>
<feature type="non-terminal residue" evidence="2">
    <location>
        <position position="1"/>
    </location>
</feature>